<keyword evidence="3" id="KW-1185">Reference proteome</keyword>
<name>A0A1P8Q4S1_9LACO</name>
<gene>
    <name evidence="2" type="ORF">BTM29_09930</name>
</gene>
<evidence type="ECO:0000256" key="1">
    <source>
        <dbReference type="SAM" id="Phobius"/>
    </source>
</evidence>
<reference evidence="3" key="1">
    <citation type="submission" date="2016-12" db="EMBL/GenBank/DDBJ databases">
        <authorList>
            <person name="Jung M.Y."/>
            <person name="Lee S.H."/>
        </authorList>
    </citation>
    <scope>NUCLEOTIDE SEQUENCE [LARGE SCALE GENOMIC DNA]</scope>
    <source>
        <strain evidence="3">WiKim39</strain>
    </source>
</reference>
<dbReference type="AlphaFoldDB" id="A0A1P8Q4S1"/>
<dbReference type="KEGG" id="lalw:BTM29_09930"/>
<protein>
    <recommendedName>
        <fullName evidence="4">Holin</fullName>
    </recommendedName>
</protein>
<keyword evidence="1" id="KW-0812">Transmembrane</keyword>
<sequence length="120" mass="12887">MNIIQNLDLINASELALIALCCYVLTSGIKKTKIKNAYMPFISMAVGILIGIIVALAYHDNDIVKAGLAGFLVGGWTAGLFTGIKATFGGYDLDNDTSSSTKLTEVTPPKYESNVNIRRD</sequence>
<keyword evidence="1" id="KW-0472">Membrane</keyword>
<evidence type="ECO:0000313" key="2">
    <source>
        <dbReference type="EMBL" id="APX72848.1"/>
    </source>
</evidence>
<dbReference type="STRING" id="1847728.BTM29_09930"/>
<organism evidence="2 3">
    <name type="scientific">Companilactobacillus allii</name>
    <dbReference type="NCBI Taxonomy" id="1847728"/>
    <lineage>
        <taxon>Bacteria</taxon>
        <taxon>Bacillati</taxon>
        <taxon>Bacillota</taxon>
        <taxon>Bacilli</taxon>
        <taxon>Lactobacillales</taxon>
        <taxon>Lactobacillaceae</taxon>
        <taxon>Companilactobacillus</taxon>
    </lineage>
</organism>
<evidence type="ECO:0000313" key="3">
    <source>
        <dbReference type="Proteomes" id="UP000187499"/>
    </source>
</evidence>
<dbReference type="EMBL" id="CP019323">
    <property type="protein sequence ID" value="APX72848.1"/>
    <property type="molecule type" value="Genomic_DNA"/>
</dbReference>
<dbReference type="Proteomes" id="UP000187499">
    <property type="component" value="Chromosome"/>
</dbReference>
<accession>A0A1P8Q4S1</accession>
<feature type="transmembrane region" description="Helical" evidence="1">
    <location>
        <begin position="63"/>
        <end position="84"/>
    </location>
</feature>
<feature type="transmembrane region" description="Helical" evidence="1">
    <location>
        <begin position="6"/>
        <end position="25"/>
    </location>
</feature>
<dbReference type="RefSeq" id="WP_076616933.1">
    <property type="nucleotide sequence ID" value="NZ_CP019323.1"/>
</dbReference>
<proteinExistence type="predicted"/>
<feature type="transmembrane region" description="Helical" evidence="1">
    <location>
        <begin position="37"/>
        <end position="57"/>
    </location>
</feature>
<dbReference type="OrthoDB" id="2299198at2"/>
<evidence type="ECO:0008006" key="4">
    <source>
        <dbReference type="Google" id="ProtNLM"/>
    </source>
</evidence>
<keyword evidence="1" id="KW-1133">Transmembrane helix</keyword>